<proteinExistence type="inferred from homology"/>
<organism evidence="7 8">
    <name type="scientific">Bradyrhizobium denitrificans</name>
    <dbReference type="NCBI Taxonomy" id="2734912"/>
    <lineage>
        <taxon>Bacteria</taxon>
        <taxon>Pseudomonadati</taxon>
        <taxon>Pseudomonadota</taxon>
        <taxon>Alphaproteobacteria</taxon>
        <taxon>Hyphomicrobiales</taxon>
        <taxon>Nitrobacteraceae</taxon>
        <taxon>Bradyrhizobium</taxon>
    </lineage>
</organism>
<sequence>MTRPRLPSLIALRAFEAVGRKGSVRAAGDELAVSHTVVSRHLQNLQRSLGVALIRAEGRGIALTNAGRMLHAEVSQAFDIIARATTQVRPAARPTLNIWCIPGLANRRLLLRLPELTGPPRNWDINLQPTLSHPDLERGEADAEIVYADVPAAKSGMLAEELVRPRVFPVASPAFLARFPALTSIGALAKASLIHEESTEQWERWFKLAGLHEPLTLRGQRLWHAHLAIEAARFGQGVALANDVLVADDVRSGALVEVLPSAVHMGAYQLVALRERWDEPAIVALRAWLKKVLAQ</sequence>
<dbReference type="InterPro" id="IPR036390">
    <property type="entry name" value="WH_DNA-bd_sf"/>
</dbReference>
<feature type="domain" description="HTH lysR-type" evidence="6">
    <location>
        <begin position="7"/>
        <end position="64"/>
    </location>
</feature>
<evidence type="ECO:0000256" key="4">
    <source>
        <dbReference type="ARBA" id="ARBA00023125"/>
    </source>
</evidence>
<evidence type="ECO:0000313" key="7">
    <source>
        <dbReference type="EMBL" id="MBR1136791.1"/>
    </source>
</evidence>
<evidence type="ECO:0000256" key="1">
    <source>
        <dbReference type="ARBA" id="ARBA00003502"/>
    </source>
</evidence>
<evidence type="ECO:0000256" key="3">
    <source>
        <dbReference type="ARBA" id="ARBA00023015"/>
    </source>
</evidence>
<keyword evidence="3" id="KW-0805">Transcription regulation</keyword>
<name>A0ABS5G668_9BRAD</name>
<dbReference type="InterPro" id="IPR000847">
    <property type="entry name" value="LysR_HTH_N"/>
</dbReference>
<dbReference type="SUPFAM" id="SSF53850">
    <property type="entry name" value="Periplasmic binding protein-like II"/>
    <property type="match status" value="1"/>
</dbReference>
<keyword evidence="4" id="KW-0238">DNA-binding</keyword>
<dbReference type="Proteomes" id="UP001314635">
    <property type="component" value="Unassembled WGS sequence"/>
</dbReference>
<dbReference type="Gene3D" id="1.10.10.10">
    <property type="entry name" value="Winged helix-like DNA-binding domain superfamily/Winged helix DNA-binding domain"/>
    <property type="match status" value="1"/>
</dbReference>
<protein>
    <submittedName>
        <fullName evidence="7">LysR family transcriptional regulator</fullName>
    </submittedName>
</protein>
<gene>
    <name evidence="7" type="ORF">JQ619_13515</name>
</gene>
<dbReference type="InterPro" id="IPR058163">
    <property type="entry name" value="LysR-type_TF_proteobact-type"/>
</dbReference>
<keyword evidence="5" id="KW-0804">Transcription</keyword>
<dbReference type="SUPFAM" id="SSF46785">
    <property type="entry name" value="Winged helix' DNA-binding domain"/>
    <property type="match status" value="1"/>
</dbReference>
<evidence type="ECO:0000256" key="2">
    <source>
        <dbReference type="ARBA" id="ARBA00009437"/>
    </source>
</evidence>
<comment type="caution">
    <text evidence="7">The sequence shown here is derived from an EMBL/GenBank/DDBJ whole genome shotgun (WGS) entry which is preliminary data.</text>
</comment>
<keyword evidence="8" id="KW-1185">Reference proteome</keyword>
<dbReference type="InterPro" id="IPR036388">
    <property type="entry name" value="WH-like_DNA-bd_sf"/>
</dbReference>
<dbReference type="PANTHER" id="PTHR30537">
    <property type="entry name" value="HTH-TYPE TRANSCRIPTIONAL REGULATOR"/>
    <property type="match status" value="1"/>
</dbReference>
<reference evidence="8" key="1">
    <citation type="journal article" date="2021" name="ISME J.">
        <title>Evolutionary origin and ecological implication of a unique nif island in free-living Bradyrhizobium lineages.</title>
        <authorList>
            <person name="Tao J."/>
        </authorList>
    </citation>
    <scope>NUCLEOTIDE SEQUENCE [LARGE SCALE GENOMIC DNA]</scope>
    <source>
        <strain evidence="8">SZCCT0094</strain>
    </source>
</reference>
<comment type="function">
    <text evidence="1">NodD regulates the expression of the nodABCFE genes which encode other nodulation proteins. NodD is also a negative regulator of its own expression. Binds flavonoids as inducers.</text>
</comment>
<dbReference type="Pfam" id="PF00126">
    <property type="entry name" value="HTH_1"/>
    <property type="match status" value="1"/>
</dbReference>
<evidence type="ECO:0000313" key="8">
    <source>
        <dbReference type="Proteomes" id="UP001314635"/>
    </source>
</evidence>
<dbReference type="InterPro" id="IPR005119">
    <property type="entry name" value="LysR_subst-bd"/>
</dbReference>
<dbReference type="Gene3D" id="3.40.190.10">
    <property type="entry name" value="Periplasmic binding protein-like II"/>
    <property type="match status" value="2"/>
</dbReference>
<evidence type="ECO:0000259" key="6">
    <source>
        <dbReference type="PROSITE" id="PS50931"/>
    </source>
</evidence>
<comment type="similarity">
    <text evidence="2">Belongs to the LysR transcriptional regulatory family.</text>
</comment>
<evidence type="ECO:0000256" key="5">
    <source>
        <dbReference type="ARBA" id="ARBA00023163"/>
    </source>
</evidence>
<dbReference type="Pfam" id="PF03466">
    <property type="entry name" value="LysR_substrate"/>
    <property type="match status" value="1"/>
</dbReference>
<dbReference type="EMBL" id="JAFCLK010000011">
    <property type="protein sequence ID" value="MBR1136791.1"/>
    <property type="molecule type" value="Genomic_DNA"/>
</dbReference>
<dbReference type="PROSITE" id="PS50931">
    <property type="entry name" value="HTH_LYSR"/>
    <property type="match status" value="1"/>
</dbReference>
<accession>A0ABS5G668</accession>
<dbReference type="PANTHER" id="PTHR30537:SF74">
    <property type="entry name" value="HTH-TYPE TRANSCRIPTIONAL REGULATOR TRPI"/>
    <property type="match status" value="1"/>
</dbReference>
<dbReference type="RefSeq" id="WP_012044337.1">
    <property type="nucleotide sequence ID" value="NZ_JABFDP010000014.1"/>
</dbReference>